<comment type="caution">
    <text evidence="4">The sequence shown here is derived from an EMBL/GenBank/DDBJ whole genome shotgun (WGS) entry which is preliminary data.</text>
</comment>
<feature type="chain" id="PRO_5017757377" evidence="3">
    <location>
        <begin position="19"/>
        <end position="360"/>
    </location>
</feature>
<name>A0A3E2H831_SCYLI</name>
<sequence length="360" mass="38405">MLSSFYSIILLASFHVSAYHIAQPFRQRLDSRSIYSGGWPLALPGIGSTCPPETPVACTAGNSFDNPTCCPSGQSCFTMAGEDIPYCCPTDKDCNTAVINFPVCANTSWTMFIYEGNYFFCCDPAKIAVKPITGIGGLCVPAEQVVPTSLLATATKQDTAAIPTSASTTSTNTASLNPSVAVTNSIQINPTASPSPSTPPSSSSSSSSSTPFHLTTPTIIGIAVGAFVLFTSIALCGWCRQRHKPKFGEPMQYFNPSPGNRYFYGFGGGRREQYNYDPDQPPQYDGISQGPIYPDENVVRTGAGGTGAQDYIVSPVASPARSPTRSPAVNEMSRMFEVEDQRHHGRTEVGTGNERHELGS</sequence>
<reference evidence="4 5" key="1">
    <citation type="submission" date="2018-05" db="EMBL/GenBank/DDBJ databases">
        <title>Draft genome sequence of Scytalidium lignicola DSM 105466, a ubiquitous saprotrophic fungus.</title>
        <authorList>
            <person name="Buettner E."/>
            <person name="Gebauer A.M."/>
            <person name="Hofrichter M."/>
            <person name="Liers C."/>
            <person name="Kellner H."/>
        </authorList>
    </citation>
    <scope>NUCLEOTIDE SEQUENCE [LARGE SCALE GENOMIC DNA]</scope>
    <source>
        <strain evidence="4 5">DSM 105466</strain>
    </source>
</reference>
<dbReference type="EMBL" id="NCSJ02000135">
    <property type="protein sequence ID" value="RFU29253.1"/>
    <property type="molecule type" value="Genomic_DNA"/>
</dbReference>
<organism evidence="4 5">
    <name type="scientific">Scytalidium lignicola</name>
    <name type="common">Hyphomycete</name>
    <dbReference type="NCBI Taxonomy" id="5539"/>
    <lineage>
        <taxon>Eukaryota</taxon>
        <taxon>Fungi</taxon>
        <taxon>Dikarya</taxon>
        <taxon>Ascomycota</taxon>
        <taxon>Pezizomycotina</taxon>
        <taxon>Leotiomycetes</taxon>
        <taxon>Leotiomycetes incertae sedis</taxon>
        <taxon>Scytalidium</taxon>
    </lineage>
</organism>
<dbReference type="STRING" id="5539.A0A3E2H831"/>
<feature type="compositionally biased region" description="Low complexity" evidence="1">
    <location>
        <begin position="200"/>
        <end position="210"/>
    </location>
</feature>
<feature type="region of interest" description="Disordered" evidence="1">
    <location>
        <begin position="337"/>
        <end position="360"/>
    </location>
</feature>
<proteinExistence type="predicted"/>
<feature type="transmembrane region" description="Helical" evidence="2">
    <location>
        <begin position="219"/>
        <end position="239"/>
    </location>
</feature>
<dbReference type="AlphaFoldDB" id="A0A3E2H831"/>
<protein>
    <submittedName>
        <fullName evidence="4">Uncharacterized protein</fullName>
    </submittedName>
</protein>
<feature type="signal peptide" evidence="3">
    <location>
        <begin position="1"/>
        <end position="18"/>
    </location>
</feature>
<dbReference type="OrthoDB" id="4779287at2759"/>
<evidence type="ECO:0000256" key="1">
    <source>
        <dbReference type="SAM" id="MobiDB-lite"/>
    </source>
</evidence>
<keyword evidence="2" id="KW-0812">Transmembrane</keyword>
<evidence type="ECO:0000313" key="5">
    <source>
        <dbReference type="Proteomes" id="UP000258309"/>
    </source>
</evidence>
<gene>
    <name evidence="4" type="ORF">B7463_g7097</name>
</gene>
<keyword evidence="3" id="KW-0732">Signal</keyword>
<evidence type="ECO:0000256" key="3">
    <source>
        <dbReference type="SAM" id="SignalP"/>
    </source>
</evidence>
<keyword evidence="2" id="KW-0472">Membrane</keyword>
<feature type="non-terminal residue" evidence="4">
    <location>
        <position position="360"/>
    </location>
</feature>
<keyword evidence="5" id="KW-1185">Reference proteome</keyword>
<evidence type="ECO:0000256" key="2">
    <source>
        <dbReference type="SAM" id="Phobius"/>
    </source>
</evidence>
<accession>A0A3E2H831</accession>
<dbReference type="Proteomes" id="UP000258309">
    <property type="component" value="Unassembled WGS sequence"/>
</dbReference>
<evidence type="ECO:0000313" key="4">
    <source>
        <dbReference type="EMBL" id="RFU29253.1"/>
    </source>
</evidence>
<feature type="non-terminal residue" evidence="4">
    <location>
        <position position="1"/>
    </location>
</feature>
<feature type="region of interest" description="Disordered" evidence="1">
    <location>
        <begin position="187"/>
        <end position="210"/>
    </location>
</feature>
<keyword evidence="2" id="KW-1133">Transmembrane helix</keyword>